<evidence type="ECO:0008006" key="3">
    <source>
        <dbReference type="Google" id="ProtNLM"/>
    </source>
</evidence>
<evidence type="ECO:0000313" key="2">
    <source>
        <dbReference type="Proteomes" id="UP000315003"/>
    </source>
</evidence>
<dbReference type="InterPro" id="IPR011990">
    <property type="entry name" value="TPR-like_helical_dom_sf"/>
</dbReference>
<dbReference type="RefSeq" id="WP_145276240.1">
    <property type="nucleotide sequence ID" value="NZ_CP036272.1"/>
</dbReference>
<dbReference type="SUPFAM" id="SSF48452">
    <property type="entry name" value="TPR-like"/>
    <property type="match status" value="1"/>
</dbReference>
<dbReference type="Proteomes" id="UP000315003">
    <property type="component" value="Chromosome"/>
</dbReference>
<sequence>MSRKEKILAMLADSPEDTFLRYSLAMELRSEADHEASLSKLAELIAEKPPFVAAFFMSAQQLVQLGRIDEARTLLRDGIDQARQQDDAHAAAEMGELLTSLGALGEADDDDDEL</sequence>
<keyword evidence="2" id="KW-1185">Reference proteome</keyword>
<reference evidence="1 2" key="1">
    <citation type="submission" date="2019-02" db="EMBL/GenBank/DDBJ databases">
        <title>Deep-cultivation of Planctomycetes and their phenomic and genomic characterization uncovers novel biology.</title>
        <authorList>
            <person name="Wiegand S."/>
            <person name="Jogler M."/>
            <person name="Boedeker C."/>
            <person name="Pinto D."/>
            <person name="Vollmers J."/>
            <person name="Rivas-Marin E."/>
            <person name="Kohn T."/>
            <person name="Peeters S.H."/>
            <person name="Heuer A."/>
            <person name="Rast P."/>
            <person name="Oberbeckmann S."/>
            <person name="Bunk B."/>
            <person name="Jeske O."/>
            <person name="Meyerdierks A."/>
            <person name="Storesund J.E."/>
            <person name="Kallscheuer N."/>
            <person name="Luecker S."/>
            <person name="Lage O.M."/>
            <person name="Pohl T."/>
            <person name="Merkel B.J."/>
            <person name="Hornburger P."/>
            <person name="Mueller R.-W."/>
            <person name="Bruemmer F."/>
            <person name="Labrenz M."/>
            <person name="Spormann A.M."/>
            <person name="Op den Camp H."/>
            <person name="Overmann J."/>
            <person name="Amann R."/>
            <person name="Jetten M.S.M."/>
            <person name="Mascher T."/>
            <person name="Medema M.H."/>
            <person name="Devos D.P."/>
            <person name="Kaster A.-K."/>
            <person name="Ovreas L."/>
            <person name="Rohde M."/>
            <person name="Galperin M.Y."/>
            <person name="Jogler C."/>
        </authorList>
    </citation>
    <scope>NUCLEOTIDE SEQUENCE [LARGE SCALE GENOMIC DNA]</scope>
    <source>
        <strain evidence="1 2">SV_7m_r</strain>
    </source>
</reference>
<accession>A0A517T0H2</accession>
<dbReference type="Pfam" id="PF14559">
    <property type="entry name" value="TPR_19"/>
    <property type="match status" value="1"/>
</dbReference>
<name>A0A517T0H2_9BACT</name>
<evidence type="ECO:0000313" key="1">
    <source>
        <dbReference type="EMBL" id="QDT61877.1"/>
    </source>
</evidence>
<dbReference type="OrthoDB" id="280886at2"/>
<proteinExistence type="predicted"/>
<organism evidence="1 2">
    <name type="scientific">Stieleria bergensis</name>
    <dbReference type="NCBI Taxonomy" id="2528025"/>
    <lineage>
        <taxon>Bacteria</taxon>
        <taxon>Pseudomonadati</taxon>
        <taxon>Planctomycetota</taxon>
        <taxon>Planctomycetia</taxon>
        <taxon>Pirellulales</taxon>
        <taxon>Pirellulaceae</taxon>
        <taxon>Stieleria</taxon>
    </lineage>
</organism>
<gene>
    <name evidence="1" type="ORF">SV7mr_44180</name>
</gene>
<protein>
    <recommendedName>
        <fullName evidence="3">Tetratricopeptide repeat protein</fullName>
    </recommendedName>
</protein>
<dbReference type="Gene3D" id="1.25.40.10">
    <property type="entry name" value="Tetratricopeptide repeat domain"/>
    <property type="match status" value="1"/>
</dbReference>
<dbReference type="EMBL" id="CP036272">
    <property type="protein sequence ID" value="QDT61877.1"/>
    <property type="molecule type" value="Genomic_DNA"/>
</dbReference>
<dbReference type="AlphaFoldDB" id="A0A517T0H2"/>